<dbReference type="GO" id="GO:0035556">
    <property type="term" value="P:intracellular signal transduction"/>
    <property type="evidence" value="ECO:0007669"/>
    <property type="project" value="InterPro"/>
</dbReference>
<dbReference type="SUPFAM" id="SSF158235">
    <property type="entry name" value="SOCS box-like"/>
    <property type="match status" value="1"/>
</dbReference>
<evidence type="ECO:0000256" key="2">
    <source>
        <dbReference type="ARBA" id="ARBA00023043"/>
    </source>
</evidence>
<dbReference type="InterPro" id="IPR001496">
    <property type="entry name" value="SOCS_box"/>
</dbReference>
<dbReference type="InterPro" id="IPR036036">
    <property type="entry name" value="SOCS_box-like_dom_sf"/>
</dbReference>
<dbReference type="RefSeq" id="XP_022099744.1">
    <property type="nucleotide sequence ID" value="XM_022244052.1"/>
</dbReference>
<evidence type="ECO:0000259" key="4">
    <source>
        <dbReference type="PROSITE" id="PS50225"/>
    </source>
</evidence>
<dbReference type="SUPFAM" id="SSF48403">
    <property type="entry name" value="Ankyrin repeat"/>
    <property type="match status" value="1"/>
</dbReference>
<organism evidence="5 6">
    <name type="scientific">Acanthaster planci</name>
    <name type="common">Crown-of-thorns starfish</name>
    <dbReference type="NCBI Taxonomy" id="133434"/>
    <lineage>
        <taxon>Eukaryota</taxon>
        <taxon>Metazoa</taxon>
        <taxon>Echinodermata</taxon>
        <taxon>Eleutherozoa</taxon>
        <taxon>Asterozoa</taxon>
        <taxon>Asteroidea</taxon>
        <taxon>Valvatacea</taxon>
        <taxon>Valvatida</taxon>
        <taxon>Acanthasteridae</taxon>
        <taxon>Acanthaster</taxon>
    </lineage>
</organism>
<feature type="repeat" description="ANK" evidence="3">
    <location>
        <begin position="124"/>
        <end position="156"/>
    </location>
</feature>
<dbReference type="InterPro" id="IPR006186">
    <property type="entry name" value="Ser/Thr-sp_prot-phosphatase"/>
</dbReference>
<feature type="repeat" description="ANK" evidence="3">
    <location>
        <begin position="157"/>
        <end position="189"/>
    </location>
</feature>
<evidence type="ECO:0000256" key="3">
    <source>
        <dbReference type="PROSITE-ProRule" id="PRU00023"/>
    </source>
</evidence>
<keyword evidence="5" id="KW-1185">Reference proteome</keyword>
<dbReference type="CTD" id="140460"/>
<feature type="domain" description="SOCS box" evidence="4">
    <location>
        <begin position="283"/>
        <end position="322"/>
    </location>
</feature>
<dbReference type="PANTHER" id="PTHR24166:SF48">
    <property type="entry name" value="PROTEIN VAPYRIN"/>
    <property type="match status" value="1"/>
</dbReference>
<feature type="repeat" description="ANK" evidence="3">
    <location>
        <begin position="86"/>
        <end position="108"/>
    </location>
</feature>
<dbReference type="FunFam" id="1.10.750.20:FF:000001">
    <property type="entry name" value="Ankyrin repeat and SOCS box containing 1"/>
    <property type="match status" value="1"/>
</dbReference>
<dbReference type="InterPro" id="IPR050889">
    <property type="entry name" value="Dendritic_Spine_Reg/Scaffold"/>
</dbReference>
<dbReference type="SMART" id="SM00969">
    <property type="entry name" value="SOCS_box"/>
    <property type="match status" value="1"/>
</dbReference>
<dbReference type="InterPro" id="IPR002110">
    <property type="entry name" value="Ankyrin_rpt"/>
</dbReference>
<dbReference type="Pfam" id="PF07525">
    <property type="entry name" value="SOCS_box"/>
    <property type="match status" value="1"/>
</dbReference>
<feature type="repeat" description="ANK" evidence="3">
    <location>
        <begin position="52"/>
        <end position="84"/>
    </location>
</feature>
<accession>A0A8B7Z2A3</accession>
<dbReference type="GO" id="GO:0016787">
    <property type="term" value="F:hydrolase activity"/>
    <property type="evidence" value="ECO:0007669"/>
    <property type="project" value="InterPro"/>
</dbReference>
<sequence>MANRIVTRKQSRHQVTMSALDRDVRKAVALGDVAKVRQALEAGISPNDVDENGWTLLHLAASRGRDRVLRILLEEGGKPEIKDIIGGFTCLHYAAMHGRTRLARLLLEYDKSRRCELVDTPSRDGWTPLHVAAHYGRDSFVRLLVAYSAAVDPLSAKGTTPLQLAIIREKQSCVKVLLDHQADIDVQRGFPLRYTIIKGNHEAARLLLNRGADPNLSREDDGQTPLHLAAIKNDSHNCRLLYSFGASCHACGDDGKTPLDTYKDVYVNKESSPCFKFLQCATSHPRTLQEVCRLTIRQAIGKSRLHLLDTLPLSVIMRNYLRFKYEDFCGS</sequence>
<evidence type="ECO:0000313" key="6">
    <source>
        <dbReference type="RefSeq" id="XP_022099744.1"/>
    </source>
</evidence>
<reference evidence="6" key="1">
    <citation type="submission" date="2025-08" db="UniProtKB">
        <authorList>
            <consortium name="RefSeq"/>
        </authorList>
    </citation>
    <scope>IDENTIFICATION</scope>
</reference>
<dbReference type="Pfam" id="PF12796">
    <property type="entry name" value="Ank_2"/>
    <property type="match status" value="3"/>
</dbReference>
<dbReference type="AlphaFoldDB" id="A0A8B7Z2A3"/>
<dbReference type="Gene3D" id="1.10.750.20">
    <property type="entry name" value="SOCS box"/>
    <property type="match status" value="1"/>
</dbReference>
<dbReference type="Gene3D" id="1.25.40.20">
    <property type="entry name" value="Ankyrin repeat-containing domain"/>
    <property type="match status" value="2"/>
</dbReference>
<dbReference type="KEGG" id="aplc:110984169"/>
<dbReference type="PROSITE" id="PS00125">
    <property type="entry name" value="SER_THR_PHOSPHATASE"/>
    <property type="match status" value="1"/>
</dbReference>
<keyword evidence="1" id="KW-0677">Repeat</keyword>
<dbReference type="PROSITE" id="PS50225">
    <property type="entry name" value="SOCS"/>
    <property type="match status" value="1"/>
</dbReference>
<dbReference type="PROSITE" id="PS50088">
    <property type="entry name" value="ANK_REPEAT"/>
    <property type="match status" value="6"/>
</dbReference>
<protein>
    <submittedName>
        <fullName evidence="6">Ankyrin repeat and SOCS box protein 7-like</fullName>
    </submittedName>
</protein>
<feature type="repeat" description="ANK" evidence="3">
    <location>
        <begin position="187"/>
        <end position="219"/>
    </location>
</feature>
<dbReference type="PROSITE" id="PS50297">
    <property type="entry name" value="ANK_REP_REGION"/>
    <property type="match status" value="5"/>
</dbReference>
<dbReference type="OMA" id="CNGWTLL"/>
<name>A0A8B7Z2A3_ACAPL</name>
<dbReference type="InterPro" id="IPR036770">
    <property type="entry name" value="Ankyrin_rpt-contain_sf"/>
</dbReference>
<gene>
    <name evidence="6" type="primary">LOC110984169</name>
</gene>
<dbReference type="SMART" id="SM00248">
    <property type="entry name" value="ANK"/>
    <property type="match status" value="6"/>
</dbReference>
<keyword evidence="2 3" id="KW-0040">ANK repeat</keyword>
<evidence type="ECO:0000313" key="5">
    <source>
        <dbReference type="Proteomes" id="UP000694845"/>
    </source>
</evidence>
<feature type="repeat" description="ANK" evidence="3">
    <location>
        <begin position="221"/>
        <end position="253"/>
    </location>
</feature>
<evidence type="ECO:0000256" key="1">
    <source>
        <dbReference type="ARBA" id="ARBA00022737"/>
    </source>
</evidence>
<dbReference type="GeneID" id="110984169"/>
<dbReference type="Proteomes" id="UP000694845">
    <property type="component" value="Unplaced"/>
</dbReference>
<dbReference type="OrthoDB" id="539213at2759"/>
<proteinExistence type="predicted"/>
<dbReference type="PRINTS" id="PR01415">
    <property type="entry name" value="ANKYRIN"/>
</dbReference>
<dbReference type="PANTHER" id="PTHR24166">
    <property type="entry name" value="ROLLING PEBBLES, ISOFORM B"/>
    <property type="match status" value="1"/>
</dbReference>